<feature type="transmembrane region" description="Helical" evidence="1">
    <location>
        <begin position="275"/>
        <end position="292"/>
    </location>
</feature>
<feature type="transmembrane region" description="Helical" evidence="1">
    <location>
        <begin position="160"/>
        <end position="179"/>
    </location>
</feature>
<evidence type="ECO:0000313" key="3">
    <source>
        <dbReference type="Proteomes" id="UP000694399"/>
    </source>
</evidence>
<evidence type="ECO:0000313" key="2">
    <source>
        <dbReference type="Ensembl" id="ENSPLOP00000005122.1"/>
    </source>
</evidence>
<dbReference type="Gene3D" id="1.20.1740.10">
    <property type="entry name" value="Amino acid/polyamine transporter I"/>
    <property type="match status" value="2"/>
</dbReference>
<keyword evidence="3" id="KW-1185">Reference proteome</keyword>
<feature type="transmembrane region" description="Helical" evidence="1">
    <location>
        <begin position="73"/>
        <end position="94"/>
    </location>
</feature>
<dbReference type="Ensembl" id="ENSPLOT00000005676.1">
    <property type="protein sequence ID" value="ENSPLOP00000005122.1"/>
    <property type="gene ID" value="ENSPLOG00000003767.1"/>
</dbReference>
<keyword evidence="1" id="KW-0812">Transmembrane</keyword>
<dbReference type="AlphaFoldDB" id="A0A8C8WLS8"/>
<reference evidence="2" key="2">
    <citation type="submission" date="2025-08" db="UniProtKB">
        <authorList>
            <consortium name="Ensembl"/>
        </authorList>
    </citation>
    <scope>IDENTIFICATION</scope>
</reference>
<dbReference type="Proteomes" id="UP000694399">
    <property type="component" value="Chromosome C1"/>
</dbReference>
<reference evidence="2" key="3">
    <citation type="submission" date="2025-09" db="UniProtKB">
        <authorList>
            <consortium name="Ensembl"/>
        </authorList>
    </citation>
    <scope>IDENTIFICATION</scope>
</reference>
<keyword evidence="1" id="KW-1133">Transmembrane helix</keyword>
<dbReference type="GO" id="GO:0005886">
    <property type="term" value="C:plasma membrane"/>
    <property type="evidence" value="ECO:0007669"/>
    <property type="project" value="TreeGrafter"/>
</dbReference>
<name>A0A8C8WLS8_PANLE</name>
<dbReference type="PANTHER" id="PTHR43243">
    <property type="entry name" value="INNER MEMBRANE TRANSPORTER YGJI-RELATED"/>
    <property type="match status" value="1"/>
</dbReference>
<dbReference type="PANTHER" id="PTHR43243:SF101">
    <property type="entry name" value="CATIONIC AMINO ACID TRANSPORTER C-TERMINAL DOMAIN-CONTAINING PROTEIN"/>
    <property type="match status" value="1"/>
</dbReference>
<evidence type="ECO:0000256" key="1">
    <source>
        <dbReference type="SAM" id="Phobius"/>
    </source>
</evidence>
<accession>A0A8C8WLS8</accession>
<sequence length="320" mass="35519">MQRLVPHSGSSYLYSYVTVGELGAFITVWNLLLINTVYVSIVTQAWILVFDNVFGNQIFQMLHDSISLNVSRVFADVLVFFVVFLVLLFIGFLTWKIRQLPVVTKVFTLMKIIVLIFVIIAGFIKGDLHNWQLTEEDYIKAGLNDTSGLGPLGSGGFMPFGFQGILHGAATCLYTFALWRDSRKQKKYEGADLKPDQRNSAAPIQLGLTQPHKPDLQLLVPWACYSSLIPKSPSTLVRMLCQAFHRFGQNLVHRRNLEPLTTVTDSARSLNTLDLVVMSVGHTVGIGVYILAGEVARDKAGPSILIYLLVAGLYSVLAVL</sequence>
<dbReference type="GO" id="GO:0015171">
    <property type="term" value="F:amino acid transmembrane transporter activity"/>
    <property type="evidence" value="ECO:0007669"/>
    <property type="project" value="TreeGrafter"/>
</dbReference>
<feature type="transmembrane region" description="Helical" evidence="1">
    <location>
        <begin position="12"/>
        <end position="32"/>
    </location>
</feature>
<protein>
    <submittedName>
        <fullName evidence="2">Uncharacterized protein</fullName>
    </submittedName>
</protein>
<proteinExistence type="predicted"/>
<keyword evidence="1" id="KW-0472">Membrane</keyword>
<dbReference type="GeneTree" id="ENSGT00940000154651"/>
<feature type="transmembrane region" description="Helical" evidence="1">
    <location>
        <begin position="304"/>
        <end position="319"/>
    </location>
</feature>
<organism evidence="2 3">
    <name type="scientific">Panthera leo</name>
    <name type="common">Lion</name>
    <dbReference type="NCBI Taxonomy" id="9689"/>
    <lineage>
        <taxon>Eukaryota</taxon>
        <taxon>Metazoa</taxon>
        <taxon>Chordata</taxon>
        <taxon>Craniata</taxon>
        <taxon>Vertebrata</taxon>
        <taxon>Euteleostomi</taxon>
        <taxon>Mammalia</taxon>
        <taxon>Eutheria</taxon>
        <taxon>Laurasiatheria</taxon>
        <taxon>Carnivora</taxon>
        <taxon>Feliformia</taxon>
        <taxon>Felidae</taxon>
        <taxon>Pantherinae</taxon>
        <taxon>Panthera</taxon>
    </lineage>
</organism>
<feature type="transmembrane region" description="Helical" evidence="1">
    <location>
        <begin position="106"/>
        <end position="124"/>
    </location>
</feature>
<reference evidence="2" key="1">
    <citation type="journal article" date="2019" name="bioRxiv">
        <title>Long live the king: chromosome-level assembly of the lion (Panthera leo) using linked-read, Hi-C, and long read data.</title>
        <authorList>
            <person name="Armstrong E.E."/>
            <person name="Taylor R.W."/>
            <person name="Miller D.E."/>
            <person name="Kaelin C."/>
            <person name="Barsh G."/>
            <person name="Hadly E.A."/>
            <person name="Petrov D."/>
        </authorList>
    </citation>
    <scope>NUCLEOTIDE SEQUENCE [LARGE SCALE GENOMIC DNA]</scope>
</reference>